<feature type="compositionally biased region" description="Low complexity" evidence="1">
    <location>
        <begin position="675"/>
        <end position="685"/>
    </location>
</feature>
<organism evidence="3 4">
    <name type="scientific">Protomyces lactucae-debilis</name>
    <dbReference type="NCBI Taxonomy" id="2754530"/>
    <lineage>
        <taxon>Eukaryota</taxon>
        <taxon>Fungi</taxon>
        <taxon>Dikarya</taxon>
        <taxon>Ascomycota</taxon>
        <taxon>Taphrinomycotina</taxon>
        <taxon>Taphrinomycetes</taxon>
        <taxon>Taphrinales</taxon>
        <taxon>Protomycetaceae</taxon>
        <taxon>Protomyces</taxon>
    </lineage>
</organism>
<reference evidence="3 4" key="1">
    <citation type="submission" date="2016-07" db="EMBL/GenBank/DDBJ databases">
        <title>Pervasive Adenine N6-methylation of Active Genes in Fungi.</title>
        <authorList>
            <consortium name="DOE Joint Genome Institute"/>
            <person name="Mondo S.J."/>
            <person name="Dannebaum R.O."/>
            <person name="Kuo R.C."/>
            <person name="Labutti K."/>
            <person name="Haridas S."/>
            <person name="Kuo A."/>
            <person name="Salamov A."/>
            <person name="Ahrendt S.R."/>
            <person name="Lipzen A."/>
            <person name="Sullivan W."/>
            <person name="Andreopoulos W.B."/>
            <person name="Clum A."/>
            <person name="Lindquist E."/>
            <person name="Daum C."/>
            <person name="Ramamoorthy G.K."/>
            <person name="Gryganskyi A."/>
            <person name="Culley D."/>
            <person name="Magnuson J.K."/>
            <person name="James T.Y."/>
            <person name="O'Malley M.A."/>
            <person name="Stajich J.E."/>
            <person name="Spatafora J.W."/>
            <person name="Visel A."/>
            <person name="Grigoriev I.V."/>
        </authorList>
    </citation>
    <scope>NUCLEOTIDE SEQUENCE [LARGE SCALE GENOMIC DNA]</scope>
    <source>
        <strain evidence="3 4">12-1054</strain>
    </source>
</reference>
<feature type="compositionally biased region" description="Polar residues" evidence="1">
    <location>
        <begin position="826"/>
        <end position="843"/>
    </location>
</feature>
<dbReference type="InterPro" id="IPR052577">
    <property type="entry name" value="VWA7"/>
</dbReference>
<dbReference type="AlphaFoldDB" id="A0A1Y2EZ59"/>
<keyword evidence="4" id="KW-1185">Reference proteome</keyword>
<dbReference type="Proteomes" id="UP000193685">
    <property type="component" value="Unassembled WGS sequence"/>
</dbReference>
<feature type="compositionally biased region" description="Polar residues" evidence="1">
    <location>
        <begin position="733"/>
        <end position="745"/>
    </location>
</feature>
<proteinExistence type="predicted"/>
<feature type="compositionally biased region" description="Low complexity" evidence="1">
    <location>
        <begin position="693"/>
        <end position="703"/>
    </location>
</feature>
<name>A0A1Y2EZ59_PROLT</name>
<feature type="signal peptide" evidence="2">
    <location>
        <begin position="1"/>
        <end position="17"/>
    </location>
</feature>
<evidence type="ECO:0000313" key="4">
    <source>
        <dbReference type="Proteomes" id="UP000193685"/>
    </source>
</evidence>
<dbReference type="OMA" id="AFIKGHK"/>
<feature type="chain" id="PRO_5011965774" evidence="2">
    <location>
        <begin position="18"/>
        <end position="889"/>
    </location>
</feature>
<evidence type="ECO:0000313" key="3">
    <source>
        <dbReference type="EMBL" id="ORY76025.1"/>
    </source>
</evidence>
<protein>
    <submittedName>
        <fullName evidence="3">Heterokaryon incompatibility protein Het-C-domain-containing protein</fullName>
    </submittedName>
</protein>
<dbReference type="EMBL" id="MCFI01000024">
    <property type="protein sequence ID" value="ORY76025.1"/>
    <property type="molecule type" value="Genomic_DNA"/>
</dbReference>
<dbReference type="PANTHER" id="PTHR14905">
    <property type="entry name" value="NG37"/>
    <property type="match status" value="1"/>
</dbReference>
<dbReference type="Pfam" id="PF07217">
    <property type="entry name" value="Het-C"/>
    <property type="match status" value="1"/>
</dbReference>
<dbReference type="RefSeq" id="XP_040722478.1">
    <property type="nucleotide sequence ID" value="XM_040870084.1"/>
</dbReference>
<feature type="region of interest" description="Disordered" evidence="1">
    <location>
        <begin position="566"/>
        <end position="599"/>
    </location>
</feature>
<comment type="caution">
    <text evidence="3">The sequence shown here is derived from an EMBL/GenBank/DDBJ whole genome shotgun (WGS) entry which is preliminary data.</text>
</comment>
<keyword evidence="2" id="KW-0732">Signal</keyword>
<dbReference type="STRING" id="56484.A0A1Y2EZ59"/>
<dbReference type="GeneID" id="63786683"/>
<dbReference type="InterPro" id="IPR010816">
    <property type="entry name" value="Het-C"/>
</dbReference>
<gene>
    <name evidence="3" type="ORF">BCR37DRAFT_383579</name>
</gene>
<feature type="compositionally biased region" description="Low complexity" evidence="1">
    <location>
        <begin position="640"/>
        <end position="659"/>
    </location>
</feature>
<dbReference type="PANTHER" id="PTHR14905:SF7">
    <property type="entry name" value="VON WILLEBRAND FACTOR A DOMAIN-CONTAINING PROTEIN 7"/>
    <property type="match status" value="1"/>
</dbReference>
<feature type="compositionally biased region" description="Polar residues" evidence="1">
    <location>
        <begin position="660"/>
        <end position="674"/>
    </location>
</feature>
<feature type="compositionally biased region" description="Low complexity" evidence="1">
    <location>
        <begin position="746"/>
        <end position="784"/>
    </location>
</feature>
<feature type="compositionally biased region" description="Polar residues" evidence="1">
    <location>
        <begin position="705"/>
        <end position="725"/>
    </location>
</feature>
<feature type="region of interest" description="Disordered" evidence="1">
    <location>
        <begin position="613"/>
        <end position="889"/>
    </location>
</feature>
<evidence type="ECO:0000256" key="1">
    <source>
        <dbReference type="SAM" id="MobiDB-lite"/>
    </source>
</evidence>
<evidence type="ECO:0000256" key="2">
    <source>
        <dbReference type="SAM" id="SignalP"/>
    </source>
</evidence>
<dbReference type="OrthoDB" id="2506204at2759"/>
<feature type="compositionally biased region" description="Gly residues" evidence="1">
    <location>
        <begin position="785"/>
        <end position="806"/>
    </location>
</feature>
<feature type="compositionally biased region" description="Low complexity" evidence="1">
    <location>
        <begin position="613"/>
        <end position="633"/>
    </location>
</feature>
<accession>A0A1Y2EZ59</accession>
<sequence>MERVIILSAVLIGCVTAFGAGNVPSYGALEGLKYRHGDIEDILLTLIMYPTSGAAGFLSKLNPLKNHKFNAMAVKRVYFGNFLRDYSQAIDVGTLSKGLDAKTIRLLVWVMSFMAFGYATEEFEVTDERLGCYRCEEHIDNPKGYPSPEEPDARKFDPRLRGPVEQIELEVDPRTGLKNYIANESGHWVTSSAYVRNSLLRCIELGREAKHGNGGDAAEFESLRLLGQAMHTLEDYSAHSNFVELCLIELGYRDVFPHVGTSTGIQLNGKSTWPIVTGTFGGLDFVHSLLGEASDKISQTQITELQTGLGNASTQGSSGLLSDISGLVNSIPGAGSLVGDISQMQGISQESDNLRKSSGTRDRGTAGQMYAEANTDADEIFRKIYPVMAFRDRLMKGLSAFFEKIPGLNALIDKISESLTVWVLSTIQPFISPLVTKVTGGLAEGSALVTAKDDQLAVFNDPHCSDPTHSMLAKDHFSCYLNGPAGKVAQAVVKHCVERVTRAWVDTQVDPRQLIDEILETFHHPAQPQGRSGIQQEMSRVVQEWVESLGSKKQTILSGLTMQGVRNGLHHEGGSAATTGVESTHSHAAHGSGGGGGSHYGQAAAGAAGFGAGAAAAGHGQSGSYGQSHSSSHGQGGAYGQSQSSSYGQSPSGQQGYQGNASHSSHSSTGYNKPSGQQSHSQSQQYGGGHGQQGNSHQQSGGHKPSNTQHFSPASHSQQYSSNNDDAPAYGSDSYSGNAGHSQSTYGGSAHQQSHQQSGSYGASAQQGAYGAPAQQSYGADYGSPGQGGFGGHGPGQGQGTYGAGYGQPPSSQYGNQPAYGAPQGSYGQSYGNAAPSPQNYGQGYSAPPQQSYGGQGGPSSSGHQTYGDSSDWAKPRPPQGNYGSGYGN</sequence>